<evidence type="ECO:0000313" key="1">
    <source>
        <dbReference type="EMBL" id="KAL3583459.1"/>
    </source>
</evidence>
<organism evidence="1 2">
    <name type="scientific">Populus alba</name>
    <name type="common">White poplar</name>
    <dbReference type="NCBI Taxonomy" id="43335"/>
    <lineage>
        <taxon>Eukaryota</taxon>
        <taxon>Viridiplantae</taxon>
        <taxon>Streptophyta</taxon>
        <taxon>Embryophyta</taxon>
        <taxon>Tracheophyta</taxon>
        <taxon>Spermatophyta</taxon>
        <taxon>Magnoliopsida</taxon>
        <taxon>eudicotyledons</taxon>
        <taxon>Gunneridae</taxon>
        <taxon>Pentapetalae</taxon>
        <taxon>rosids</taxon>
        <taxon>fabids</taxon>
        <taxon>Malpighiales</taxon>
        <taxon>Salicaceae</taxon>
        <taxon>Saliceae</taxon>
        <taxon>Populus</taxon>
    </lineage>
</organism>
<dbReference type="Proteomes" id="UP000309997">
    <property type="component" value="Unassembled WGS sequence"/>
</dbReference>
<protein>
    <submittedName>
        <fullName evidence="1">Uncharacterized protein</fullName>
    </submittedName>
</protein>
<proteinExistence type="predicted"/>
<sequence>MDRGAKEKRSVEGGGEGLKERRASSKDIKGPSSPPRFSSLLSLDAIRRLQNLSLSFFLTHASLLGIIFFVEPCAEELTFKACESYEAWLAFLSTISNFMVSSI</sequence>
<reference evidence="1 2" key="1">
    <citation type="journal article" date="2024" name="Plant Biotechnol. J.">
        <title>Genome and CRISPR/Cas9 system of a widespread forest tree (Populus alba) in the world.</title>
        <authorList>
            <person name="Liu Y.J."/>
            <person name="Jiang P.F."/>
            <person name="Han X.M."/>
            <person name="Li X.Y."/>
            <person name="Wang H.M."/>
            <person name="Wang Y.J."/>
            <person name="Wang X.X."/>
            <person name="Zeng Q.Y."/>
        </authorList>
    </citation>
    <scope>NUCLEOTIDE SEQUENCE [LARGE SCALE GENOMIC DNA]</scope>
    <source>
        <strain evidence="2">cv. PAL-ZL1</strain>
    </source>
</reference>
<dbReference type="EMBL" id="RCHU02000007">
    <property type="protein sequence ID" value="KAL3583459.1"/>
    <property type="molecule type" value="Genomic_DNA"/>
</dbReference>
<name>A0ACC4BY82_POPAL</name>
<keyword evidence="2" id="KW-1185">Reference proteome</keyword>
<evidence type="ECO:0000313" key="2">
    <source>
        <dbReference type="Proteomes" id="UP000309997"/>
    </source>
</evidence>
<gene>
    <name evidence="1" type="ORF">D5086_014520</name>
</gene>
<comment type="caution">
    <text evidence="1">The sequence shown here is derived from an EMBL/GenBank/DDBJ whole genome shotgun (WGS) entry which is preliminary data.</text>
</comment>
<accession>A0ACC4BY82</accession>